<dbReference type="SUPFAM" id="SSF103473">
    <property type="entry name" value="MFS general substrate transporter"/>
    <property type="match status" value="1"/>
</dbReference>
<keyword evidence="9" id="KW-1185">Reference proteome</keyword>
<dbReference type="Gene3D" id="1.20.1250.20">
    <property type="entry name" value="MFS general substrate transporter like domains"/>
    <property type="match status" value="1"/>
</dbReference>
<dbReference type="EMBL" id="CDMC01000016">
    <property type="protein sequence ID" value="CEL09956.1"/>
    <property type="molecule type" value="Genomic_DNA"/>
</dbReference>
<dbReference type="AlphaFoldDB" id="A0A0U5H7A8"/>
<reference evidence="9" key="1">
    <citation type="journal article" date="2016" name="Genome Announc.">
        <title>Draft genome sequences of fungus Aspergillus calidoustus.</title>
        <authorList>
            <person name="Horn F."/>
            <person name="Linde J."/>
            <person name="Mattern D.J."/>
            <person name="Walther G."/>
            <person name="Guthke R."/>
            <person name="Scherlach K."/>
            <person name="Martin K."/>
            <person name="Brakhage A.A."/>
            <person name="Petzke L."/>
            <person name="Valiante V."/>
        </authorList>
    </citation>
    <scope>NUCLEOTIDE SEQUENCE [LARGE SCALE GENOMIC DNA]</scope>
    <source>
        <strain evidence="9">SF006504</strain>
    </source>
</reference>
<evidence type="ECO:0000259" key="7">
    <source>
        <dbReference type="PROSITE" id="PS50850"/>
    </source>
</evidence>
<dbReference type="InterPro" id="IPR011701">
    <property type="entry name" value="MFS"/>
</dbReference>
<feature type="transmembrane region" description="Helical" evidence="6">
    <location>
        <begin position="70"/>
        <end position="89"/>
    </location>
</feature>
<comment type="subcellular location">
    <subcellularLocation>
        <location evidence="1">Membrane</location>
        <topology evidence="1">Multi-pass membrane protein</topology>
    </subcellularLocation>
</comment>
<dbReference type="PANTHER" id="PTHR43791:SF46">
    <property type="entry name" value="MAJOR FACILITATOR SUPERFAMILY (MFS) PROFILE DOMAIN-CONTAINING PROTEIN-RELATED"/>
    <property type="match status" value="1"/>
</dbReference>
<feature type="transmembrane region" description="Helical" evidence="6">
    <location>
        <begin position="172"/>
        <end position="192"/>
    </location>
</feature>
<evidence type="ECO:0000313" key="8">
    <source>
        <dbReference type="EMBL" id="CEL09956.1"/>
    </source>
</evidence>
<proteinExistence type="predicted"/>
<evidence type="ECO:0000256" key="3">
    <source>
        <dbReference type="ARBA" id="ARBA00022692"/>
    </source>
</evidence>
<evidence type="ECO:0000256" key="6">
    <source>
        <dbReference type="SAM" id="Phobius"/>
    </source>
</evidence>
<feature type="domain" description="Major facilitator superfamily (MFS) profile" evidence="7">
    <location>
        <begin position="1"/>
        <end position="204"/>
    </location>
</feature>
<feature type="transmembrane region" description="Helical" evidence="6">
    <location>
        <begin position="6"/>
        <end position="27"/>
    </location>
</feature>
<keyword evidence="4 6" id="KW-1133">Transmembrane helix</keyword>
<keyword evidence="3 6" id="KW-0812">Transmembrane</keyword>
<organism evidence="8 9">
    <name type="scientific">Aspergillus calidoustus</name>
    <dbReference type="NCBI Taxonomy" id="454130"/>
    <lineage>
        <taxon>Eukaryota</taxon>
        <taxon>Fungi</taxon>
        <taxon>Dikarya</taxon>
        <taxon>Ascomycota</taxon>
        <taxon>Pezizomycotina</taxon>
        <taxon>Eurotiomycetes</taxon>
        <taxon>Eurotiomycetidae</taxon>
        <taxon>Eurotiales</taxon>
        <taxon>Aspergillaceae</taxon>
        <taxon>Aspergillus</taxon>
        <taxon>Aspergillus subgen. Nidulantes</taxon>
    </lineage>
</organism>
<evidence type="ECO:0000313" key="9">
    <source>
        <dbReference type="Proteomes" id="UP000054771"/>
    </source>
</evidence>
<dbReference type="PANTHER" id="PTHR43791">
    <property type="entry name" value="PERMEASE-RELATED"/>
    <property type="match status" value="1"/>
</dbReference>
<dbReference type="GO" id="GO:0005886">
    <property type="term" value="C:plasma membrane"/>
    <property type="evidence" value="ECO:0007669"/>
    <property type="project" value="TreeGrafter"/>
</dbReference>
<dbReference type="Pfam" id="PF07690">
    <property type="entry name" value="MFS_1"/>
    <property type="match status" value="1"/>
</dbReference>
<feature type="transmembrane region" description="Helical" evidence="6">
    <location>
        <begin position="39"/>
        <end position="58"/>
    </location>
</feature>
<protein>
    <submittedName>
        <fullName evidence="8">Putative Permease of the major facilitator superfamily</fullName>
    </submittedName>
</protein>
<dbReference type="InterPro" id="IPR020846">
    <property type="entry name" value="MFS_dom"/>
</dbReference>
<keyword evidence="2" id="KW-0813">Transport</keyword>
<dbReference type="OMA" id="HREMDIA"/>
<accession>A0A0U5H7A8</accession>
<gene>
    <name evidence="8" type="ORF">ASPCAL13083</name>
</gene>
<dbReference type="GO" id="GO:0022857">
    <property type="term" value="F:transmembrane transporter activity"/>
    <property type="evidence" value="ECO:0007669"/>
    <property type="project" value="InterPro"/>
</dbReference>
<dbReference type="OrthoDB" id="2985014at2759"/>
<evidence type="ECO:0000256" key="2">
    <source>
        <dbReference type="ARBA" id="ARBA00022448"/>
    </source>
</evidence>
<dbReference type="STRING" id="454130.A0A0U5H7A8"/>
<dbReference type="FunFam" id="1.20.1250.20:FF:000779">
    <property type="entry name" value="Phthalate transporter, putative"/>
    <property type="match status" value="1"/>
</dbReference>
<dbReference type="PROSITE" id="PS50850">
    <property type="entry name" value="MFS"/>
    <property type="match status" value="1"/>
</dbReference>
<dbReference type="InterPro" id="IPR036259">
    <property type="entry name" value="MFS_trans_sf"/>
</dbReference>
<evidence type="ECO:0000256" key="5">
    <source>
        <dbReference type="ARBA" id="ARBA00023136"/>
    </source>
</evidence>
<feature type="transmembrane region" description="Helical" evidence="6">
    <location>
        <begin position="101"/>
        <end position="123"/>
    </location>
</feature>
<keyword evidence="5 6" id="KW-0472">Membrane</keyword>
<name>A0A0U5H7A8_ASPCI</name>
<sequence>MGGALLMVIVSMCMFLFGLVTVCQGLVTNWAGLMTTRWFLGMFETGMFPGCFYLLGMWYKRSEAQKRFSFFFSSTTLAGAFGGLLASGLGKMHGLANLAGWRWVFIIEGILTCVVAIALFFLLPDFPEEAKWLTEEERTYMRAKLAQDSGHAGTDADMGWRDVLEVFKDYKIFIGGLMYFGQIVTAYGYAYFAPTIIQSYGYGR</sequence>
<dbReference type="Proteomes" id="UP000054771">
    <property type="component" value="Unassembled WGS sequence"/>
</dbReference>
<evidence type="ECO:0000256" key="1">
    <source>
        <dbReference type="ARBA" id="ARBA00004141"/>
    </source>
</evidence>
<evidence type="ECO:0000256" key="4">
    <source>
        <dbReference type="ARBA" id="ARBA00022989"/>
    </source>
</evidence>